<organism evidence="10">
    <name type="scientific">Sesamum calycinum</name>
    <dbReference type="NCBI Taxonomy" id="2727403"/>
    <lineage>
        <taxon>Eukaryota</taxon>
        <taxon>Viridiplantae</taxon>
        <taxon>Streptophyta</taxon>
        <taxon>Embryophyta</taxon>
        <taxon>Tracheophyta</taxon>
        <taxon>Spermatophyta</taxon>
        <taxon>Magnoliopsida</taxon>
        <taxon>eudicotyledons</taxon>
        <taxon>Gunneridae</taxon>
        <taxon>Pentapetalae</taxon>
        <taxon>asterids</taxon>
        <taxon>lamiids</taxon>
        <taxon>Lamiales</taxon>
        <taxon>Pedaliaceae</taxon>
        <taxon>Sesamum</taxon>
    </lineage>
</organism>
<dbReference type="InterPro" id="IPR050835">
    <property type="entry name" value="ABC_transporter_sub-D"/>
</dbReference>
<dbReference type="Gene3D" id="3.40.50.300">
    <property type="entry name" value="P-loop containing nucleotide triphosphate hydrolases"/>
    <property type="match status" value="2"/>
</dbReference>
<dbReference type="InterPro" id="IPR011527">
    <property type="entry name" value="ABC1_TM_dom"/>
</dbReference>
<dbReference type="PROSITE" id="PS50929">
    <property type="entry name" value="ABC_TM1F"/>
    <property type="match status" value="2"/>
</dbReference>
<comment type="caution">
    <text evidence="10">The sequence shown here is derived from an EMBL/GenBank/DDBJ whole genome shotgun (WGS) entry which is preliminary data.</text>
</comment>
<gene>
    <name evidence="10" type="ORF">Scaly_0106100</name>
</gene>
<sequence>MPSLQLLQLTERGRGLLASRRKALILATSIAVVGGTATAAYIQSRNSSKRRNSFGHSNGVQDNKDEPDQLIGNDKNVKKSRQKRGNLRSLQVLAAILLSRMGRMGAMDILSLVAIAVSRTAVSNRLAKVQGFLFRAAFLRRVPAFLRLIIENILLCFLLSTLNSTSKYVTGALSLRFRKILTKLTHAQYFQNMVYYKMSHVDGRISNPEQRIASDIPRFCSELSDLVQEDLIAVTDGLLYTWRLCSYASPKYIFWILAYVLGAGATIRNFSPAFGKLMSKEQQLEGEYRQLHSRLRTHAESIALYGGENREQFHIQKKFETLVRHMKRVIHDHWWFGMIQDFLLKYLGATVAVILIIEPFFSGNLRPDSSTLGRAEMLSNLRYHTSVIISLFQSLGTLSISSRRLNRLSGYADRIHELMGISRELAVRDSTSQQADGSRNYVSEANYIEFDGVKVVTPTGNVFEDLTLKVESGSNLLITGPNGSGKSSLFRVLGGLWPLVSGHIVKPGIGSDLNNEIFYVPQRPYTAVGTLRDQLIYPLTTDQEVEPLTESDMAELLKNVDLEYLLERYPSEKEVNWGDELSLGEQQSSSYGNLMHHNYRPALVAFHDVVLSLDGEGGWTVHYKRADSPALTESEFVKKRSFETERQSDAMTVQRAFANTKKEPAFSASRSHSSSLIATSLTGADDQSPPVFPQLQSVPRILPLRVASMFKILVPTVLDKQGIQLLAVAVLVLSRTWVSDRIASLNGTTVKYVLEQNKAAFIKLIGISVLQSAASSFVAPSLRNLTALLALGWRIRLTKHLLKNYLRRNAYYKVFHMSRVKVDADQRLTQDLEKLTTDLSGLVTGMVKPTVDILWFTWRMKLLTGRRGVAILYAYMLLGLGFLRVVTPDFGDLTSREQQLEGTFRYMHERLRAHAESVAFFGGGAREREMIESRFRALCNHSMLLLKKKWLFGIIDDFITKQLPHNVTWGLSLLYAMEHEGDRALTSTQASVVSQSFLAFGDILELHRKFLELSGGINRIFELEELLEAAQHGHHDDSSLQSTQTQSLSDDIISFSNVDIITPTQKLLARRLTCDIVPGKSLLVTGPNGSGKSSIFRVLRGLWPVVSGRLIRPDHQIDSGSACRLFYVPQRPYTCLGTLRDQIIYPLSCDEAEKEYYIWLKKVNALAAAIVSSIHTTVIESEHVTALNLDGSYLVA</sequence>
<feature type="transmembrane region" description="Helical" evidence="7">
    <location>
        <begin position="343"/>
        <end position="361"/>
    </location>
</feature>
<feature type="transmembrane region" description="Helical" evidence="7">
    <location>
        <begin position="252"/>
        <end position="270"/>
    </location>
</feature>
<dbReference type="Pfam" id="PF06472">
    <property type="entry name" value="ABC_membrane_2"/>
    <property type="match status" value="2"/>
</dbReference>
<dbReference type="AlphaFoldDB" id="A0AAW2SWN4"/>
<dbReference type="InterPro" id="IPR027417">
    <property type="entry name" value="P-loop_NTPase"/>
</dbReference>
<comment type="similarity">
    <text evidence="1">Belongs to the ABC transporter superfamily. ABCD family. Peroxisomal fatty acyl CoA transporter (TC 3.A.1.203) subfamily.</text>
</comment>
<dbReference type="GO" id="GO:0015910">
    <property type="term" value="P:long-chain fatty acid import into peroxisome"/>
    <property type="evidence" value="ECO:0007669"/>
    <property type="project" value="TreeGrafter"/>
</dbReference>
<keyword evidence="3 7" id="KW-0812">Transmembrane</keyword>
<name>A0AAW2SWN4_9LAMI</name>
<dbReference type="PANTHER" id="PTHR11384">
    <property type="entry name" value="ATP-BINDING CASSETTE, SUB-FAMILY D MEMBER"/>
    <property type="match status" value="1"/>
</dbReference>
<dbReference type="Pfam" id="PF00005">
    <property type="entry name" value="ABC_tran"/>
    <property type="match status" value="1"/>
</dbReference>
<feature type="domain" description="ABC transmembrane type-1" evidence="9">
    <location>
        <begin position="153"/>
        <end position="343"/>
    </location>
</feature>
<dbReference type="GO" id="GO:0006635">
    <property type="term" value="P:fatty acid beta-oxidation"/>
    <property type="evidence" value="ECO:0007669"/>
    <property type="project" value="TreeGrafter"/>
</dbReference>
<dbReference type="EMBL" id="JACGWM010000001">
    <property type="protein sequence ID" value="KAL0396577.1"/>
    <property type="molecule type" value="Genomic_DNA"/>
</dbReference>
<dbReference type="GO" id="GO:0016887">
    <property type="term" value="F:ATP hydrolysis activity"/>
    <property type="evidence" value="ECO:0007669"/>
    <property type="project" value="InterPro"/>
</dbReference>
<evidence type="ECO:0000313" key="10">
    <source>
        <dbReference type="EMBL" id="KAL0396577.1"/>
    </source>
</evidence>
<dbReference type="GO" id="GO:0005524">
    <property type="term" value="F:ATP binding"/>
    <property type="evidence" value="ECO:0007669"/>
    <property type="project" value="InterPro"/>
</dbReference>
<evidence type="ECO:0000256" key="6">
    <source>
        <dbReference type="SAM" id="MobiDB-lite"/>
    </source>
</evidence>
<evidence type="ECO:0000256" key="1">
    <source>
        <dbReference type="ARBA" id="ARBA00008575"/>
    </source>
</evidence>
<dbReference type="PANTHER" id="PTHR11384:SF56">
    <property type="entry name" value="ABC TRANSPORTER D FAMILY MEMBER 1"/>
    <property type="match status" value="1"/>
</dbReference>
<proteinExistence type="inferred from homology"/>
<feature type="domain" description="ABC transmembrane type-1" evidence="9">
    <location>
        <begin position="722"/>
        <end position="960"/>
    </location>
</feature>
<evidence type="ECO:0000259" key="9">
    <source>
        <dbReference type="PROSITE" id="PS50929"/>
    </source>
</evidence>
<dbReference type="PROSITE" id="PS50893">
    <property type="entry name" value="ABC_TRANSPORTER_2"/>
    <property type="match status" value="1"/>
</dbReference>
<feature type="domain" description="ABC transporter" evidence="8">
    <location>
        <begin position="448"/>
        <end position="681"/>
    </location>
</feature>
<evidence type="ECO:0000256" key="4">
    <source>
        <dbReference type="ARBA" id="ARBA00022989"/>
    </source>
</evidence>
<keyword evidence="4 7" id="KW-1133">Transmembrane helix</keyword>
<reference evidence="10" key="1">
    <citation type="submission" date="2020-06" db="EMBL/GenBank/DDBJ databases">
        <authorList>
            <person name="Li T."/>
            <person name="Hu X."/>
            <person name="Zhang T."/>
            <person name="Song X."/>
            <person name="Zhang H."/>
            <person name="Dai N."/>
            <person name="Sheng W."/>
            <person name="Hou X."/>
            <person name="Wei L."/>
        </authorList>
    </citation>
    <scope>NUCLEOTIDE SEQUENCE</scope>
    <source>
        <strain evidence="10">KEN8</strain>
        <tissue evidence="10">Leaf</tissue>
    </source>
</reference>
<dbReference type="SUPFAM" id="SSF90123">
    <property type="entry name" value="ABC transporter transmembrane region"/>
    <property type="match status" value="2"/>
</dbReference>
<evidence type="ECO:0000256" key="7">
    <source>
        <dbReference type="SAM" id="Phobius"/>
    </source>
</evidence>
<feature type="region of interest" description="Disordered" evidence="6">
    <location>
        <begin position="47"/>
        <end position="83"/>
    </location>
</feature>
<dbReference type="InterPro" id="IPR036640">
    <property type="entry name" value="ABC1_TM_sf"/>
</dbReference>
<dbReference type="InterPro" id="IPR003439">
    <property type="entry name" value="ABC_transporter-like_ATP-bd"/>
</dbReference>
<feature type="transmembrane region" description="Helical" evidence="7">
    <location>
        <begin position="148"/>
        <end position="166"/>
    </location>
</feature>
<dbReference type="GO" id="GO:0005324">
    <property type="term" value="F:long-chain fatty acid transmembrane transporter activity"/>
    <property type="evidence" value="ECO:0007669"/>
    <property type="project" value="TreeGrafter"/>
</dbReference>
<dbReference type="SUPFAM" id="SSF52540">
    <property type="entry name" value="P-loop containing nucleoside triphosphate hydrolases"/>
    <property type="match status" value="2"/>
</dbReference>
<evidence type="ECO:0000259" key="8">
    <source>
        <dbReference type="PROSITE" id="PS50893"/>
    </source>
</evidence>
<accession>A0AAW2SWN4</accession>
<dbReference type="GO" id="GO:0140359">
    <property type="term" value="F:ABC-type transporter activity"/>
    <property type="evidence" value="ECO:0007669"/>
    <property type="project" value="InterPro"/>
</dbReference>
<dbReference type="GO" id="GO:0005778">
    <property type="term" value="C:peroxisomal membrane"/>
    <property type="evidence" value="ECO:0007669"/>
    <property type="project" value="TreeGrafter"/>
</dbReference>
<dbReference type="GO" id="GO:0007031">
    <property type="term" value="P:peroxisome organization"/>
    <property type="evidence" value="ECO:0007669"/>
    <property type="project" value="TreeGrafter"/>
</dbReference>
<evidence type="ECO:0000256" key="3">
    <source>
        <dbReference type="ARBA" id="ARBA00022692"/>
    </source>
</evidence>
<dbReference type="Gene3D" id="1.20.1560.10">
    <property type="entry name" value="ABC transporter type 1, transmembrane domain"/>
    <property type="match status" value="1"/>
</dbReference>
<evidence type="ECO:0000256" key="2">
    <source>
        <dbReference type="ARBA" id="ARBA00022448"/>
    </source>
</evidence>
<keyword evidence="2" id="KW-0813">Transport</keyword>
<keyword evidence="5 7" id="KW-0472">Membrane</keyword>
<evidence type="ECO:0000256" key="5">
    <source>
        <dbReference type="ARBA" id="ARBA00023136"/>
    </source>
</evidence>
<reference evidence="10" key="2">
    <citation type="journal article" date="2024" name="Plant">
        <title>Genomic evolution and insights into agronomic trait innovations of Sesamum species.</title>
        <authorList>
            <person name="Miao H."/>
            <person name="Wang L."/>
            <person name="Qu L."/>
            <person name="Liu H."/>
            <person name="Sun Y."/>
            <person name="Le M."/>
            <person name="Wang Q."/>
            <person name="Wei S."/>
            <person name="Zheng Y."/>
            <person name="Lin W."/>
            <person name="Duan Y."/>
            <person name="Cao H."/>
            <person name="Xiong S."/>
            <person name="Wang X."/>
            <person name="Wei L."/>
            <person name="Li C."/>
            <person name="Ma Q."/>
            <person name="Ju M."/>
            <person name="Zhao R."/>
            <person name="Li G."/>
            <person name="Mu C."/>
            <person name="Tian Q."/>
            <person name="Mei H."/>
            <person name="Zhang T."/>
            <person name="Gao T."/>
            <person name="Zhang H."/>
        </authorList>
    </citation>
    <scope>NUCLEOTIDE SEQUENCE</scope>
    <source>
        <strain evidence="10">KEN8</strain>
    </source>
</reference>
<dbReference type="GO" id="GO:0042760">
    <property type="term" value="P:very long-chain fatty acid catabolic process"/>
    <property type="evidence" value="ECO:0007669"/>
    <property type="project" value="TreeGrafter"/>
</dbReference>
<protein>
    <submittedName>
        <fullName evidence="10">ABC transporter D family member 1</fullName>
    </submittedName>
</protein>
<feature type="transmembrane region" description="Helical" evidence="7">
    <location>
        <begin position="23"/>
        <end position="42"/>
    </location>
</feature>